<protein>
    <submittedName>
        <fullName evidence="1">Uncharacterized protein</fullName>
    </submittedName>
</protein>
<accession>A0A225VQY9</accession>
<gene>
    <name evidence="1" type="ORF">PHMEG_00019637</name>
</gene>
<name>A0A225VQY9_9STRA</name>
<evidence type="ECO:0000313" key="2">
    <source>
        <dbReference type="Proteomes" id="UP000198211"/>
    </source>
</evidence>
<keyword evidence="2" id="KW-1185">Reference proteome</keyword>
<reference evidence="2" key="1">
    <citation type="submission" date="2017-03" db="EMBL/GenBank/DDBJ databases">
        <title>Phytopthora megakarya and P. palmivora, two closely related causual agents of cacao black pod achieved similar genome size and gene model numbers by different mechanisms.</title>
        <authorList>
            <person name="Ali S."/>
            <person name="Shao J."/>
            <person name="Larry D.J."/>
            <person name="Kronmiller B."/>
            <person name="Shen D."/>
            <person name="Strem M.D."/>
            <person name="Melnick R.L."/>
            <person name="Guiltinan M.J."/>
            <person name="Tyler B.M."/>
            <person name="Meinhardt L.W."/>
            <person name="Bailey B.A."/>
        </authorList>
    </citation>
    <scope>NUCLEOTIDE SEQUENCE [LARGE SCALE GENOMIC DNA]</scope>
    <source>
        <strain evidence="2">zdho120</strain>
    </source>
</reference>
<organism evidence="1 2">
    <name type="scientific">Phytophthora megakarya</name>
    <dbReference type="NCBI Taxonomy" id="4795"/>
    <lineage>
        <taxon>Eukaryota</taxon>
        <taxon>Sar</taxon>
        <taxon>Stramenopiles</taxon>
        <taxon>Oomycota</taxon>
        <taxon>Peronosporomycetes</taxon>
        <taxon>Peronosporales</taxon>
        <taxon>Peronosporaceae</taxon>
        <taxon>Phytophthora</taxon>
    </lineage>
</organism>
<dbReference type="AlphaFoldDB" id="A0A225VQY9"/>
<proteinExistence type="predicted"/>
<dbReference type="STRING" id="4795.A0A225VQY9"/>
<sequence length="109" mass="12112">MILPLPTWPMSWSTNSFTATIESDTYLPVPDGTSHSTDPYDNTEAYWTAFNKSSTNINCISTAYTSLKDLITKTAEVQTMAMFGTATLACQLGRKILNIAAYQLLHFFT</sequence>
<dbReference type="EMBL" id="NBNE01003354">
    <property type="protein sequence ID" value="OWZ07896.1"/>
    <property type="molecule type" value="Genomic_DNA"/>
</dbReference>
<dbReference type="OrthoDB" id="121829at2759"/>
<comment type="caution">
    <text evidence="1">The sequence shown here is derived from an EMBL/GenBank/DDBJ whole genome shotgun (WGS) entry which is preliminary data.</text>
</comment>
<evidence type="ECO:0000313" key="1">
    <source>
        <dbReference type="EMBL" id="OWZ07896.1"/>
    </source>
</evidence>
<dbReference type="Proteomes" id="UP000198211">
    <property type="component" value="Unassembled WGS sequence"/>
</dbReference>